<dbReference type="InterPro" id="IPR006367">
    <property type="entry name" value="Sirohaem_synthase_N"/>
</dbReference>
<comment type="caution">
    <text evidence="8">The sequence shown here is derived from an EMBL/GenBank/DDBJ whole genome shotgun (WGS) entry which is preliminary data.</text>
</comment>
<evidence type="ECO:0000313" key="9">
    <source>
        <dbReference type="Proteomes" id="UP000253208"/>
    </source>
</evidence>
<dbReference type="Pfam" id="PF13241">
    <property type="entry name" value="NAD_binding_7"/>
    <property type="match status" value="1"/>
</dbReference>
<evidence type="ECO:0000256" key="5">
    <source>
        <dbReference type="ARBA" id="ARBA00023244"/>
    </source>
</evidence>
<evidence type="ECO:0000313" key="8">
    <source>
        <dbReference type="EMBL" id="RCH42652.1"/>
    </source>
</evidence>
<dbReference type="RefSeq" id="WP_015525267.1">
    <property type="nucleotide sequence ID" value="NZ_PSQG01000020.1"/>
</dbReference>
<gene>
    <name evidence="8" type="ORF">C4886_13625</name>
</gene>
<dbReference type="NCBIfam" id="TIGR01470">
    <property type="entry name" value="cysG_Nterm"/>
    <property type="match status" value="1"/>
</dbReference>
<keyword evidence="3" id="KW-0560">Oxidoreductase</keyword>
<reference evidence="8 9" key="1">
    <citation type="submission" date="2018-02" db="EMBL/GenBank/DDBJ databases">
        <title>Complete genome sequencing of Faecalibacterium prausnitzii strains isolated from the human gut.</title>
        <authorList>
            <person name="Fitzgerald B.C."/>
            <person name="Shkoporov A.N."/>
            <person name="Ross P.R."/>
            <person name="Hill C."/>
        </authorList>
    </citation>
    <scope>NUCLEOTIDE SEQUENCE [LARGE SCALE GENOMIC DNA]</scope>
    <source>
        <strain evidence="8 9">APC942/31-1</strain>
    </source>
</reference>
<keyword evidence="4" id="KW-0520">NAD</keyword>
<dbReference type="InterPro" id="IPR028161">
    <property type="entry name" value="Met8-like"/>
</dbReference>
<dbReference type="Gene3D" id="3.40.50.720">
    <property type="entry name" value="NAD(P)-binding Rossmann-like Domain"/>
    <property type="match status" value="1"/>
</dbReference>
<sequence length="163" mass="18508">MKNKPYFPMFIDLSDKNIVVAGGGNIATRRIKTLLKFTRNITVVATKVTQELMDLGKAGTVTLYIRPVKRSDFANAYMVIAATNDWKLNDEIHRVCKEEGIYVNVASDREACDFYFPGVYMRDEMVVGVTASGLDHKKAKRVREEIQNALEKVLGEQDEDEER</sequence>
<dbReference type="AlphaFoldDB" id="A0A367FW17"/>
<dbReference type="PANTHER" id="PTHR35330">
    <property type="entry name" value="SIROHEME BIOSYNTHESIS PROTEIN MET8"/>
    <property type="match status" value="1"/>
</dbReference>
<dbReference type="Proteomes" id="UP000253208">
    <property type="component" value="Unassembled WGS sequence"/>
</dbReference>
<dbReference type="GO" id="GO:0043115">
    <property type="term" value="F:precorrin-2 dehydrogenase activity"/>
    <property type="evidence" value="ECO:0007669"/>
    <property type="project" value="UniProtKB-EC"/>
</dbReference>
<dbReference type="GO" id="GO:0004325">
    <property type="term" value="F:ferrochelatase activity"/>
    <property type="evidence" value="ECO:0007669"/>
    <property type="project" value="InterPro"/>
</dbReference>
<dbReference type="InterPro" id="IPR036291">
    <property type="entry name" value="NAD(P)-bd_dom_sf"/>
</dbReference>
<organism evidence="8 9">
    <name type="scientific">Blautia obeum</name>
    <dbReference type="NCBI Taxonomy" id="40520"/>
    <lineage>
        <taxon>Bacteria</taxon>
        <taxon>Bacillati</taxon>
        <taxon>Bacillota</taxon>
        <taxon>Clostridia</taxon>
        <taxon>Lachnospirales</taxon>
        <taxon>Lachnospiraceae</taxon>
        <taxon>Blautia</taxon>
    </lineage>
</organism>
<evidence type="ECO:0000256" key="7">
    <source>
        <dbReference type="SAM" id="Coils"/>
    </source>
</evidence>
<name>A0A367FW17_9FIRM</name>
<dbReference type="EC" id="1.3.1.76" evidence="2"/>
<dbReference type="SUPFAM" id="SSF51735">
    <property type="entry name" value="NAD(P)-binding Rossmann-fold domains"/>
    <property type="match status" value="1"/>
</dbReference>
<proteinExistence type="predicted"/>
<dbReference type="SUPFAM" id="SSF75615">
    <property type="entry name" value="Siroheme synthase middle domains-like"/>
    <property type="match status" value="1"/>
</dbReference>
<dbReference type="EMBL" id="PSQG01000020">
    <property type="protein sequence ID" value="RCH42652.1"/>
    <property type="molecule type" value="Genomic_DNA"/>
</dbReference>
<keyword evidence="7" id="KW-0175">Coiled coil</keyword>
<evidence type="ECO:0000256" key="2">
    <source>
        <dbReference type="ARBA" id="ARBA00012400"/>
    </source>
</evidence>
<dbReference type="UniPathway" id="UPA00262">
    <property type="reaction ID" value="UER00222"/>
</dbReference>
<comment type="pathway">
    <text evidence="1">Porphyrin-containing compound metabolism; siroheme biosynthesis; sirohydrochlorin from precorrin-2: step 1/1.</text>
</comment>
<protein>
    <recommendedName>
        <fullName evidence="2">precorrin-2 dehydrogenase</fullName>
        <ecNumber evidence="2">1.3.1.76</ecNumber>
    </recommendedName>
</protein>
<evidence type="ECO:0000256" key="3">
    <source>
        <dbReference type="ARBA" id="ARBA00023002"/>
    </source>
</evidence>
<evidence type="ECO:0000256" key="1">
    <source>
        <dbReference type="ARBA" id="ARBA00005010"/>
    </source>
</evidence>
<comment type="catalytic activity">
    <reaction evidence="6">
        <text>precorrin-2 + NAD(+) = sirohydrochlorin + NADH + 2 H(+)</text>
        <dbReference type="Rhea" id="RHEA:15613"/>
        <dbReference type="ChEBI" id="CHEBI:15378"/>
        <dbReference type="ChEBI" id="CHEBI:57540"/>
        <dbReference type="ChEBI" id="CHEBI:57945"/>
        <dbReference type="ChEBI" id="CHEBI:58351"/>
        <dbReference type="ChEBI" id="CHEBI:58827"/>
        <dbReference type="EC" id="1.3.1.76"/>
    </reaction>
</comment>
<accession>A0A367FW17</accession>
<feature type="coiled-coil region" evidence="7">
    <location>
        <begin position="136"/>
        <end position="163"/>
    </location>
</feature>
<evidence type="ECO:0000256" key="6">
    <source>
        <dbReference type="ARBA" id="ARBA00047561"/>
    </source>
</evidence>
<dbReference type="GO" id="GO:0019354">
    <property type="term" value="P:siroheme biosynthetic process"/>
    <property type="evidence" value="ECO:0007669"/>
    <property type="project" value="UniProtKB-UniPathway"/>
</dbReference>
<keyword evidence="5" id="KW-0627">Porphyrin biosynthesis</keyword>
<dbReference type="PANTHER" id="PTHR35330:SF1">
    <property type="entry name" value="SIROHEME BIOSYNTHESIS PROTEIN MET8"/>
    <property type="match status" value="1"/>
</dbReference>
<evidence type="ECO:0000256" key="4">
    <source>
        <dbReference type="ARBA" id="ARBA00023027"/>
    </source>
</evidence>